<sequence length="412" mass="42884">MPLDTEIKGDPAALRATGTWLQRTSGAAGQASAELQRTRTQSQPGWGGTAASGYRYVMANFGTRIDGVSSDLGRTGKALDEHARDLDDCRAAMKRARDIATGAGLRVDAYTIHEPGPPPPRTGLAGAQGPYPYAPGTPVARAQKAYEGELLAYAGKVRAYTDAALIVSACRKKETASQKTLLQFLEGFNETTPFNVANLGIGYAGGLIARSRRFAELAKAWEEKALEGASLLDKDLPPVTRRSVIIRKATYDVEANRYRQLSQDNKILTALEHVPGGKWLLDGDQIPRSLTEVPGLGKVGLASKGIPVAGWIVTGLAIGNDIRQGKKPVKSAAAEIGGTVAGSAVTGAVDGAITGPEGAVIGGLAGVIVGAGVAFGVDKWGGTVASKFAESGSGLLHGAADGAKELSWPRFR</sequence>
<evidence type="ECO:0000313" key="2">
    <source>
        <dbReference type="EMBL" id="MBO2466079.1"/>
    </source>
</evidence>
<organism evidence="2 3">
    <name type="scientific">Actinomadura violacea</name>
    <dbReference type="NCBI Taxonomy" id="2819934"/>
    <lineage>
        <taxon>Bacteria</taxon>
        <taxon>Bacillati</taxon>
        <taxon>Actinomycetota</taxon>
        <taxon>Actinomycetes</taxon>
        <taxon>Streptosporangiales</taxon>
        <taxon>Thermomonosporaceae</taxon>
        <taxon>Actinomadura</taxon>
    </lineage>
</organism>
<evidence type="ECO:0000256" key="1">
    <source>
        <dbReference type="SAM" id="MobiDB-lite"/>
    </source>
</evidence>
<gene>
    <name evidence="2" type="ORF">J4709_51825</name>
</gene>
<dbReference type="Gene3D" id="1.10.287.1060">
    <property type="entry name" value="ESAT-6-like"/>
    <property type="match status" value="1"/>
</dbReference>
<feature type="region of interest" description="Disordered" evidence="1">
    <location>
        <begin position="25"/>
        <end position="47"/>
    </location>
</feature>
<evidence type="ECO:0008006" key="4">
    <source>
        <dbReference type="Google" id="ProtNLM"/>
    </source>
</evidence>
<dbReference type="EMBL" id="JAGEPF010000058">
    <property type="protein sequence ID" value="MBO2466079.1"/>
    <property type="molecule type" value="Genomic_DNA"/>
</dbReference>
<accession>A0ABS3SAN2</accession>
<dbReference type="SUPFAM" id="SSF140453">
    <property type="entry name" value="EsxAB dimer-like"/>
    <property type="match status" value="1"/>
</dbReference>
<name>A0ABS3SAN2_9ACTN</name>
<dbReference type="RefSeq" id="WP_208252910.1">
    <property type="nucleotide sequence ID" value="NZ_JAGEPF010000058.1"/>
</dbReference>
<comment type="caution">
    <text evidence="2">The sequence shown here is derived from an EMBL/GenBank/DDBJ whole genome shotgun (WGS) entry which is preliminary data.</text>
</comment>
<evidence type="ECO:0000313" key="3">
    <source>
        <dbReference type="Proteomes" id="UP000680206"/>
    </source>
</evidence>
<feature type="compositionally biased region" description="Polar residues" evidence="1">
    <location>
        <begin position="25"/>
        <end position="44"/>
    </location>
</feature>
<dbReference type="Proteomes" id="UP000680206">
    <property type="component" value="Unassembled WGS sequence"/>
</dbReference>
<dbReference type="InterPro" id="IPR036689">
    <property type="entry name" value="ESAT-6-like_sf"/>
</dbReference>
<keyword evidence="3" id="KW-1185">Reference proteome</keyword>
<proteinExistence type="predicted"/>
<protein>
    <recommendedName>
        <fullName evidence="4">WXG100 family type VII secretion target</fullName>
    </recommendedName>
</protein>
<reference evidence="2 3" key="1">
    <citation type="submission" date="2021-03" db="EMBL/GenBank/DDBJ databases">
        <title>Actinomadura violae sp. nov., isolated from lichen in Thailand.</title>
        <authorList>
            <person name="Kanchanasin P."/>
            <person name="Saeng-In P."/>
            <person name="Phongsopitanun W."/>
            <person name="Yuki M."/>
            <person name="Kudo T."/>
            <person name="Ohkuma M."/>
            <person name="Tanasupawat S."/>
        </authorList>
    </citation>
    <scope>NUCLEOTIDE SEQUENCE [LARGE SCALE GENOMIC DNA]</scope>
    <source>
        <strain evidence="2 3">LCR2-06</strain>
    </source>
</reference>